<gene>
    <name evidence="2" type="ORF">ARMSODRAFT_966629</name>
</gene>
<sequence>MAAMRGIAPTLLVGRVAAGHARPNDSWQGSMISQSLRFGTDSQSSNQGSSQEDSLQGVGFHHDLEAQSHQRAYDVGGTVPEERTKI</sequence>
<name>A0A2H3B5C6_9AGAR</name>
<organism evidence="2 3">
    <name type="scientific">Armillaria solidipes</name>
    <dbReference type="NCBI Taxonomy" id="1076256"/>
    <lineage>
        <taxon>Eukaryota</taxon>
        <taxon>Fungi</taxon>
        <taxon>Dikarya</taxon>
        <taxon>Basidiomycota</taxon>
        <taxon>Agaricomycotina</taxon>
        <taxon>Agaricomycetes</taxon>
        <taxon>Agaricomycetidae</taxon>
        <taxon>Agaricales</taxon>
        <taxon>Marasmiineae</taxon>
        <taxon>Physalacriaceae</taxon>
        <taxon>Armillaria</taxon>
    </lineage>
</organism>
<reference evidence="3" key="1">
    <citation type="journal article" date="2017" name="Nat. Ecol. Evol.">
        <title>Genome expansion and lineage-specific genetic innovations in the forest pathogenic fungi Armillaria.</title>
        <authorList>
            <person name="Sipos G."/>
            <person name="Prasanna A.N."/>
            <person name="Walter M.C."/>
            <person name="O'Connor E."/>
            <person name="Balint B."/>
            <person name="Krizsan K."/>
            <person name="Kiss B."/>
            <person name="Hess J."/>
            <person name="Varga T."/>
            <person name="Slot J."/>
            <person name="Riley R."/>
            <person name="Boka B."/>
            <person name="Rigling D."/>
            <person name="Barry K."/>
            <person name="Lee J."/>
            <person name="Mihaltcheva S."/>
            <person name="LaButti K."/>
            <person name="Lipzen A."/>
            <person name="Waldron R."/>
            <person name="Moloney N.M."/>
            <person name="Sperisen C."/>
            <person name="Kredics L."/>
            <person name="Vagvoelgyi C."/>
            <person name="Patrignani A."/>
            <person name="Fitzpatrick D."/>
            <person name="Nagy I."/>
            <person name="Doyle S."/>
            <person name="Anderson J.B."/>
            <person name="Grigoriev I.V."/>
            <person name="Gueldener U."/>
            <person name="Muensterkoetter M."/>
            <person name="Nagy L.G."/>
        </authorList>
    </citation>
    <scope>NUCLEOTIDE SEQUENCE [LARGE SCALE GENOMIC DNA]</scope>
    <source>
        <strain evidence="3">28-4</strain>
    </source>
</reference>
<feature type="compositionally biased region" description="Basic and acidic residues" evidence="1">
    <location>
        <begin position="60"/>
        <end position="72"/>
    </location>
</feature>
<evidence type="ECO:0000313" key="3">
    <source>
        <dbReference type="Proteomes" id="UP000218334"/>
    </source>
</evidence>
<evidence type="ECO:0000256" key="1">
    <source>
        <dbReference type="SAM" id="MobiDB-lite"/>
    </source>
</evidence>
<dbReference type="Proteomes" id="UP000218334">
    <property type="component" value="Unassembled WGS sequence"/>
</dbReference>
<keyword evidence="3" id="KW-1185">Reference proteome</keyword>
<accession>A0A2H3B5C6</accession>
<proteinExistence type="predicted"/>
<evidence type="ECO:0000313" key="2">
    <source>
        <dbReference type="EMBL" id="PBK59807.1"/>
    </source>
</evidence>
<feature type="region of interest" description="Disordered" evidence="1">
    <location>
        <begin position="21"/>
        <end position="86"/>
    </location>
</feature>
<feature type="compositionally biased region" description="Polar residues" evidence="1">
    <location>
        <begin position="25"/>
        <end position="54"/>
    </location>
</feature>
<protein>
    <submittedName>
        <fullName evidence="2">Uncharacterized protein</fullName>
    </submittedName>
</protein>
<dbReference type="AlphaFoldDB" id="A0A2H3B5C6"/>
<dbReference type="EMBL" id="KZ293497">
    <property type="protein sequence ID" value="PBK59807.1"/>
    <property type="molecule type" value="Genomic_DNA"/>
</dbReference>